<dbReference type="Proteomes" id="UP001521931">
    <property type="component" value="Unassembled WGS sequence"/>
</dbReference>
<evidence type="ECO:0000256" key="3">
    <source>
        <dbReference type="ARBA" id="ARBA00022490"/>
    </source>
</evidence>
<keyword evidence="4 9" id="KW-0436">Ligase</keyword>
<evidence type="ECO:0000256" key="4">
    <source>
        <dbReference type="ARBA" id="ARBA00022598"/>
    </source>
</evidence>
<dbReference type="EMBL" id="JAKRCV010000087">
    <property type="protein sequence ID" value="MCG7323598.1"/>
    <property type="molecule type" value="Genomic_DNA"/>
</dbReference>
<keyword evidence="5 9" id="KW-0132">Cell division</keyword>
<proteinExistence type="inferred from homology"/>
<keyword evidence="7 9" id="KW-0067">ATP-binding</keyword>
<keyword evidence="9 10" id="KW-0573">Peptidoglycan synthesis</keyword>
<evidence type="ECO:0000259" key="13">
    <source>
        <dbReference type="Pfam" id="PF08245"/>
    </source>
</evidence>
<dbReference type="InterPro" id="IPR036565">
    <property type="entry name" value="Mur-like_cat_sf"/>
</dbReference>
<reference evidence="14 15" key="1">
    <citation type="submission" date="2022-02" db="EMBL/GenBank/DDBJ databases">
        <title>Uncovering new skin microbiome diversity through culturing and metagenomics.</title>
        <authorList>
            <person name="Conlan S."/>
            <person name="Deming C."/>
            <person name="Nisc Comparative Sequencing Program N."/>
            <person name="Segre J.A."/>
        </authorList>
    </citation>
    <scope>NUCLEOTIDE SEQUENCE [LARGE SCALE GENOMIC DNA]</scope>
    <source>
        <strain evidence="14 15">ACRQZ</strain>
    </source>
</reference>
<dbReference type="Gene3D" id="3.40.1190.10">
    <property type="entry name" value="Mur-like, catalytic domain"/>
    <property type="match status" value="1"/>
</dbReference>
<gene>
    <name evidence="9 14" type="primary">murD</name>
    <name evidence="14" type="ORF">MHL29_17110</name>
</gene>
<comment type="similarity">
    <text evidence="9">Belongs to the MurCDEF family.</text>
</comment>
<evidence type="ECO:0000256" key="7">
    <source>
        <dbReference type="ARBA" id="ARBA00022840"/>
    </source>
</evidence>
<dbReference type="PROSITE" id="PS01011">
    <property type="entry name" value="FOLYLPOLYGLU_SYNT_1"/>
    <property type="match status" value="1"/>
</dbReference>
<keyword evidence="9 10" id="KW-0133">Cell shape</keyword>
<dbReference type="InterPro" id="IPR013221">
    <property type="entry name" value="Mur_ligase_cen"/>
</dbReference>
<dbReference type="InterPro" id="IPR036615">
    <property type="entry name" value="Mur_ligase_C_dom_sf"/>
</dbReference>
<comment type="function">
    <text evidence="9 10">Cell wall formation. Catalyzes the addition of glutamate to the nucleotide precursor UDP-N-acetylmuramoyl-L-alanine (UMA).</text>
</comment>
<feature type="domain" description="Mur ligase central" evidence="13">
    <location>
        <begin position="148"/>
        <end position="337"/>
    </location>
</feature>
<evidence type="ECO:0000256" key="2">
    <source>
        <dbReference type="ARBA" id="ARBA00004752"/>
    </source>
</evidence>
<name>A0ABS9Q6U6_9MICO</name>
<evidence type="ECO:0000256" key="11">
    <source>
        <dbReference type="SAM" id="MobiDB-lite"/>
    </source>
</evidence>
<sequence length="506" mass="53612">MTDVPAGQGRPDEDPRDIAYEPRPGLTHKDADWAGLRVLVVGLGRSGFAAADALRERLAVVTAYSPDVTPQIEEHARILDILGVDVRLGDDATDEIPEGTELVVTSPGVPPHNPLLVRAAEAGIPVWGEVELAWRMRPREGAAPWLVVTGTNGKTTTVTMLESILRHSGARAVAAGNVGTPIMEVMLDPTPYDVIAVELSSFQLHWQRSLSPLASACLNVAPDHLDWHGSYDDYLRAKGSVYDNTQVACVYNVQDPQTELLVMEAEVVEGCRAVGFTIGVPAPGMVGLVDDVLADRAFVEQRHSSAAELGTLADLQGDAPDVAPHYVANALAAAALARAFGVGPMAVRDGLRAYRPEAHRIAEVATVDGVRYVDDSKATNPHAAAASLAAFRRVVWIAGGLLKGADVEDLVRSRADRLAGVVLMGRDRARIAEALARHAPDVPVVDVDSTDTGAMARVVREATTLAQPGDVVLLAPAAASMDMFDNYGARGDAFAEAVRRLGGSTV</sequence>
<dbReference type="PANTHER" id="PTHR43692">
    <property type="entry name" value="UDP-N-ACETYLMURAMOYLALANINE--D-GLUTAMATE LIGASE"/>
    <property type="match status" value="1"/>
</dbReference>
<evidence type="ECO:0000256" key="9">
    <source>
        <dbReference type="HAMAP-Rule" id="MF_00639"/>
    </source>
</evidence>
<dbReference type="Gene3D" id="3.40.50.720">
    <property type="entry name" value="NAD(P)-binding Rossmann-like Domain"/>
    <property type="match status" value="1"/>
</dbReference>
<comment type="pathway">
    <text evidence="2 9 10">Cell wall biogenesis; peptidoglycan biosynthesis.</text>
</comment>
<dbReference type="SUPFAM" id="SSF53623">
    <property type="entry name" value="MurD-like peptide ligases, catalytic domain"/>
    <property type="match status" value="1"/>
</dbReference>
<feature type="domain" description="Mur ligase C-terminal" evidence="12">
    <location>
        <begin position="359"/>
        <end position="477"/>
    </location>
</feature>
<dbReference type="Pfam" id="PF08245">
    <property type="entry name" value="Mur_ligase_M"/>
    <property type="match status" value="1"/>
</dbReference>
<keyword evidence="3 9" id="KW-0963">Cytoplasm</keyword>
<dbReference type="Pfam" id="PF02875">
    <property type="entry name" value="Mur_ligase_C"/>
    <property type="match status" value="1"/>
</dbReference>
<evidence type="ECO:0000256" key="10">
    <source>
        <dbReference type="RuleBase" id="RU003664"/>
    </source>
</evidence>
<dbReference type="HAMAP" id="MF_00639">
    <property type="entry name" value="MurD"/>
    <property type="match status" value="1"/>
</dbReference>
<evidence type="ECO:0000313" key="15">
    <source>
        <dbReference type="Proteomes" id="UP001521931"/>
    </source>
</evidence>
<dbReference type="NCBIfam" id="TIGR01087">
    <property type="entry name" value="murD"/>
    <property type="match status" value="1"/>
</dbReference>
<dbReference type="InterPro" id="IPR004101">
    <property type="entry name" value="Mur_ligase_C"/>
</dbReference>
<feature type="binding site" evidence="9">
    <location>
        <begin position="150"/>
        <end position="156"/>
    </location>
    <ligand>
        <name>ATP</name>
        <dbReference type="ChEBI" id="CHEBI:30616"/>
    </ligand>
</feature>
<feature type="region of interest" description="Disordered" evidence="11">
    <location>
        <begin position="1"/>
        <end position="24"/>
    </location>
</feature>
<evidence type="ECO:0000259" key="12">
    <source>
        <dbReference type="Pfam" id="PF02875"/>
    </source>
</evidence>
<keyword evidence="15" id="KW-1185">Reference proteome</keyword>
<keyword evidence="8 9" id="KW-0131">Cell cycle</keyword>
<evidence type="ECO:0000256" key="6">
    <source>
        <dbReference type="ARBA" id="ARBA00022741"/>
    </source>
</evidence>
<organism evidence="14 15">
    <name type="scientific">Arsenicicoccus bolidensis</name>
    <dbReference type="NCBI Taxonomy" id="229480"/>
    <lineage>
        <taxon>Bacteria</taxon>
        <taxon>Bacillati</taxon>
        <taxon>Actinomycetota</taxon>
        <taxon>Actinomycetes</taxon>
        <taxon>Micrococcales</taxon>
        <taxon>Intrasporangiaceae</taxon>
        <taxon>Arsenicicoccus</taxon>
    </lineage>
</organism>
<keyword evidence="6 9" id="KW-0547">Nucleotide-binding</keyword>
<comment type="subcellular location">
    <subcellularLocation>
        <location evidence="1 9 10">Cytoplasm</location>
    </subcellularLocation>
</comment>
<dbReference type="EC" id="6.3.2.9" evidence="9 10"/>
<dbReference type="InterPro" id="IPR018109">
    <property type="entry name" value="Folylpolyglutamate_synth_CS"/>
</dbReference>
<dbReference type="PANTHER" id="PTHR43692:SF1">
    <property type="entry name" value="UDP-N-ACETYLMURAMOYLALANINE--D-GLUTAMATE LIGASE"/>
    <property type="match status" value="1"/>
</dbReference>
<dbReference type="SUPFAM" id="SSF51984">
    <property type="entry name" value="MurCD N-terminal domain"/>
    <property type="match status" value="1"/>
</dbReference>
<dbReference type="Pfam" id="PF21799">
    <property type="entry name" value="MurD-like_N"/>
    <property type="match status" value="1"/>
</dbReference>
<evidence type="ECO:0000256" key="1">
    <source>
        <dbReference type="ARBA" id="ARBA00004496"/>
    </source>
</evidence>
<evidence type="ECO:0000256" key="5">
    <source>
        <dbReference type="ARBA" id="ARBA00022618"/>
    </source>
</evidence>
<dbReference type="Gene3D" id="3.90.190.20">
    <property type="entry name" value="Mur ligase, C-terminal domain"/>
    <property type="match status" value="1"/>
</dbReference>
<dbReference type="SUPFAM" id="SSF53244">
    <property type="entry name" value="MurD-like peptide ligases, peptide-binding domain"/>
    <property type="match status" value="1"/>
</dbReference>
<comment type="catalytic activity">
    <reaction evidence="9 10">
        <text>UDP-N-acetyl-alpha-D-muramoyl-L-alanine + D-glutamate + ATP = UDP-N-acetyl-alpha-D-muramoyl-L-alanyl-D-glutamate + ADP + phosphate + H(+)</text>
        <dbReference type="Rhea" id="RHEA:16429"/>
        <dbReference type="ChEBI" id="CHEBI:15378"/>
        <dbReference type="ChEBI" id="CHEBI:29986"/>
        <dbReference type="ChEBI" id="CHEBI:30616"/>
        <dbReference type="ChEBI" id="CHEBI:43474"/>
        <dbReference type="ChEBI" id="CHEBI:83898"/>
        <dbReference type="ChEBI" id="CHEBI:83900"/>
        <dbReference type="ChEBI" id="CHEBI:456216"/>
        <dbReference type="EC" id="6.3.2.9"/>
    </reaction>
</comment>
<protein>
    <recommendedName>
        <fullName evidence="9 10">UDP-N-acetylmuramoylalanine--D-glutamate ligase</fullName>
        <ecNumber evidence="9 10">6.3.2.9</ecNumber>
    </recommendedName>
    <alternativeName>
        <fullName evidence="9">D-glutamic acid-adding enzyme</fullName>
    </alternativeName>
    <alternativeName>
        <fullName evidence="9">UDP-N-acetylmuramoyl-L-alanyl-D-glutamate synthetase</fullName>
    </alternativeName>
</protein>
<comment type="caution">
    <text evidence="14">The sequence shown here is derived from an EMBL/GenBank/DDBJ whole genome shotgun (WGS) entry which is preliminary data.</text>
</comment>
<keyword evidence="9 10" id="KW-0961">Cell wall biogenesis/degradation</keyword>
<feature type="compositionally biased region" description="Basic and acidic residues" evidence="11">
    <location>
        <begin position="10"/>
        <end position="20"/>
    </location>
</feature>
<dbReference type="InterPro" id="IPR005762">
    <property type="entry name" value="MurD"/>
</dbReference>
<evidence type="ECO:0000256" key="8">
    <source>
        <dbReference type="ARBA" id="ARBA00023306"/>
    </source>
</evidence>
<accession>A0ABS9Q6U6</accession>
<dbReference type="GO" id="GO:0008764">
    <property type="term" value="F:UDP-N-acetylmuramoylalanine-D-glutamate ligase activity"/>
    <property type="evidence" value="ECO:0007669"/>
    <property type="project" value="UniProtKB-EC"/>
</dbReference>
<evidence type="ECO:0000313" key="14">
    <source>
        <dbReference type="EMBL" id="MCG7323598.1"/>
    </source>
</evidence>